<keyword evidence="1" id="KW-0732">Signal</keyword>
<evidence type="ECO:0000256" key="1">
    <source>
        <dbReference type="SAM" id="SignalP"/>
    </source>
</evidence>
<evidence type="ECO:0000313" key="3">
    <source>
        <dbReference type="Proteomes" id="UP000279446"/>
    </source>
</evidence>
<evidence type="ECO:0000313" key="2">
    <source>
        <dbReference type="EMBL" id="RUT46523.1"/>
    </source>
</evidence>
<feature type="chain" id="PRO_5018737818" evidence="1">
    <location>
        <begin position="25"/>
        <end position="365"/>
    </location>
</feature>
<feature type="signal peptide" evidence="1">
    <location>
        <begin position="1"/>
        <end position="24"/>
    </location>
</feature>
<proteinExistence type="predicted"/>
<organism evidence="2 3">
    <name type="scientific">Paenibacillus anaericanus</name>
    <dbReference type="NCBI Taxonomy" id="170367"/>
    <lineage>
        <taxon>Bacteria</taxon>
        <taxon>Bacillati</taxon>
        <taxon>Bacillota</taxon>
        <taxon>Bacilli</taxon>
        <taxon>Bacillales</taxon>
        <taxon>Paenibacillaceae</taxon>
        <taxon>Paenibacillus</taxon>
    </lineage>
</organism>
<dbReference type="SUPFAM" id="SSF69360">
    <property type="entry name" value="Cell wall binding repeat"/>
    <property type="match status" value="2"/>
</dbReference>
<dbReference type="PANTHER" id="PTHR37841:SF1">
    <property type="entry name" value="DUF3298 DOMAIN-CONTAINING PROTEIN"/>
    <property type="match status" value="1"/>
</dbReference>
<sequence>MKKMMLSCALILILSFMSVGVVRADALPNLKPALSEVETVSKQLYVIWRDGKYGFIDSTGKEIIKAVYDGAGSEYVHAQSVYVIDQSKGIQVYYDANGNELFECQINQCSYLSEGMAVYEQKVIQSDGTYVKRYGYVNDKGQQVVEPVFHRASHFKEGLARVNMGKAGGYIDKNGAQAIPLRFSSTTDFSEGLAVVQLTVRGKYAYIDKSGKMVIPARYTYAGPFSDGAAVVNVNGKYGYIDRKGKYILTPQFTAAQPFSEGLAFVERNGKSFYIDKQGKKKILNLTAGGRFVDGLAPASTGQKYGFINKTGKFVVKADLEWADSFVGDLAWVYVKLNETPQGTDGYIEGYMNKQGELIWTGVRN</sequence>
<dbReference type="InterPro" id="IPR032774">
    <property type="entry name" value="WG_beta_rep"/>
</dbReference>
<reference evidence="2 3" key="1">
    <citation type="submission" date="2018-12" db="EMBL/GenBank/DDBJ databases">
        <authorList>
            <person name="Sun L."/>
            <person name="Chen Z."/>
        </authorList>
    </citation>
    <scope>NUCLEOTIDE SEQUENCE [LARGE SCALE GENOMIC DNA]</scope>
    <source>
        <strain evidence="2 3">DSM 15890</strain>
    </source>
</reference>
<dbReference type="PANTHER" id="PTHR37841">
    <property type="entry name" value="GLR2918 PROTEIN"/>
    <property type="match status" value="1"/>
</dbReference>
<gene>
    <name evidence="2" type="ORF">EJP82_11775</name>
</gene>
<keyword evidence="3" id="KW-1185">Reference proteome</keyword>
<dbReference type="OrthoDB" id="210273at2"/>
<dbReference type="Proteomes" id="UP000279446">
    <property type="component" value="Unassembled WGS sequence"/>
</dbReference>
<dbReference type="AlphaFoldDB" id="A0A3S1DSU7"/>
<protein>
    <submittedName>
        <fullName evidence="2">WG repeat-containing protein</fullName>
    </submittedName>
</protein>
<dbReference type="EMBL" id="RZNY01000008">
    <property type="protein sequence ID" value="RUT46523.1"/>
    <property type="molecule type" value="Genomic_DNA"/>
</dbReference>
<dbReference type="Pfam" id="PF14903">
    <property type="entry name" value="WG_beta_rep"/>
    <property type="match status" value="6"/>
</dbReference>
<name>A0A3S1DSU7_9BACL</name>
<comment type="caution">
    <text evidence="2">The sequence shown here is derived from an EMBL/GenBank/DDBJ whole genome shotgun (WGS) entry which is preliminary data.</text>
</comment>
<accession>A0A3S1DSU7</accession>